<sequence length="26" mass="2894">MANFAVNYLKSIILSRPDTVLSTNII</sequence>
<evidence type="ECO:0000313" key="1">
    <source>
        <dbReference type="EMBL" id="JAH12782.1"/>
    </source>
</evidence>
<accession>A0A0E9Q8F3</accession>
<proteinExistence type="predicted"/>
<organism evidence="1">
    <name type="scientific">Anguilla anguilla</name>
    <name type="common">European freshwater eel</name>
    <name type="synonym">Muraena anguilla</name>
    <dbReference type="NCBI Taxonomy" id="7936"/>
    <lineage>
        <taxon>Eukaryota</taxon>
        <taxon>Metazoa</taxon>
        <taxon>Chordata</taxon>
        <taxon>Craniata</taxon>
        <taxon>Vertebrata</taxon>
        <taxon>Euteleostomi</taxon>
        <taxon>Actinopterygii</taxon>
        <taxon>Neopterygii</taxon>
        <taxon>Teleostei</taxon>
        <taxon>Anguilliformes</taxon>
        <taxon>Anguillidae</taxon>
        <taxon>Anguilla</taxon>
    </lineage>
</organism>
<name>A0A0E9Q8F3_ANGAN</name>
<reference evidence="1" key="2">
    <citation type="journal article" date="2015" name="Fish Shellfish Immunol.">
        <title>Early steps in the European eel (Anguilla anguilla)-Vibrio vulnificus interaction in the gills: Role of the RtxA13 toxin.</title>
        <authorList>
            <person name="Callol A."/>
            <person name="Pajuelo D."/>
            <person name="Ebbesson L."/>
            <person name="Teles M."/>
            <person name="MacKenzie S."/>
            <person name="Amaro C."/>
        </authorList>
    </citation>
    <scope>NUCLEOTIDE SEQUENCE</scope>
</reference>
<reference evidence="1" key="1">
    <citation type="submission" date="2014-11" db="EMBL/GenBank/DDBJ databases">
        <authorList>
            <person name="Amaro Gonzalez C."/>
        </authorList>
    </citation>
    <scope>NUCLEOTIDE SEQUENCE</scope>
</reference>
<dbReference type="EMBL" id="GBXM01095795">
    <property type="protein sequence ID" value="JAH12782.1"/>
    <property type="molecule type" value="Transcribed_RNA"/>
</dbReference>
<dbReference type="AlphaFoldDB" id="A0A0E9Q8F3"/>
<protein>
    <submittedName>
        <fullName evidence="1">Uncharacterized protein</fullName>
    </submittedName>
</protein>